<evidence type="ECO:0000313" key="3">
    <source>
        <dbReference type="Proteomes" id="UP000030699"/>
    </source>
</evidence>
<name>A0A024WVS0_PLAFA</name>
<protein>
    <submittedName>
        <fullName evidence="2">Uncharacterized protein</fullName>
    </submittedName>
</protein>
<evidence type="ECO:0000313" key="2">
    <source>
        <dbReference type="EMBL" id="ETW51339.1"/>
    </source>
</evidence>
<dbReference type="AlphaFoldDB" id="A0A024WVS0"/>
<proteinExistence type="predicted"/>
<gene>
    <name evidence="2" type="ORF">PFMALIP_00609</name>
</gene>
<feature type="compositionally biased region" description="Acidic residues" evidence="1">
    <location>
        <begin position="118"/>
        <end position="135"/>
    </location>
</feature>
<sequence>MFIKSRIINFYKNNPFAFCLGSTWFLLINGGILFSYKYFKNFEHRHCYINDSINILKIYINYKKGDNLKLLRRKGNIDSSNERAKCELIFSYNDEKIYLNVNAIRINKKKNNKNYNDNNDDNNDNNDDDDDDDDDDENRDISIYLENPFLIKKDIKKYFLKVKLFLYSFVTTTMEDQISQENYEHENKMKNNIKENNNLILSDDIKNKNEKIYDIIKGASVWKINNLMVVKKKKKKIINNDNIKGDVLQSDDIKGDILQSDSICPSSTNNINSVGYNSVINSFLFYIRSFFNNNFYYVYEIYPIYGNVKDNSYYCKYDNKRKTLNDTQRNLSQIMLCAFFISTMLAIKRIYIYKNSYSSLNFVKNFVLHNEHLHNILGHKQVQILSISGIHEKNYLNSKIFFQVKEKQGVIQMTATRNSSDTSFFLLHAKLLLNNEMIELKKEI</sequence>
<dbReference type="Proteomes" id="UP000030699">
    <property type="component" value="Unassembled WGS sequence"/>
</dbReference>
<reference evidence="2 3" key="2">
    <citation type="submission" date="2013-02" db="EMBL/GenBank/DDBJ databases">
        <title>The Genome Sequence of Plasmodium falciparum MaliPS096_E11.</title>
        <authorList>
            <consortium name="The Broad Institute Genome Sequencing Platform"/>
            <consortium name="The Broad Institute Genome Sequencing Center for Infectious Disease"/>
            <person name="Neafsey D."/>
            <person name="Cheeseman I."/>
            <person name="Volkman S."/>
            <person name="Adams J."/>
            <person name="Walker B."/>
            <person name="Young S.K."/>
            <person name="Zeng Q."/>
            <person name="Gargeya S."/>
            <person name="Fitzgerald M."/>
            <person name="Haas B."/>
            <person name="Abouelleil A."/>
            <person name="Alvarado L."/>
            <person name="Arachchi H.M."/>
            <person name="Berlin A.M."/>
            <person name="Chapman S.B."/>
            <person name="Dewar J."/>
            <person name="Goldberg J."/>
            <person name="Griggs A."/>
            <person name="Gujja S."/>
            <person name="Hansen M."/>
            <person name="Howarth C."/>
            <person name="Imamovic A."/>
            <person name="Larimer J."/>
            <person name="McCowan C."/>
            <person name="Murphy C."/>
            <person name="Neiman D."/>
            <person name="Pearson M."/>
            <person name="Priest M."/>
            <person name="Roberts A."/>
            <person name="Saif S."/>
            <person name="Shea T."/>
            <person name="Sisk P."/>
            <person name="Sykes S."/>
            <person name="Wortman J."/>
            <person name="Nusbaum C."/>
            <person name="Birren B."/>
        </authorList>
    </citation>
    <scope>NUCLEOTIDE SEQUENCE [LARGE SCALE GENOMIC DNA]</scope>
    <source>
        <strain evidence="2 3">MaliPS096_E11</strain>
    </source>
</reference>
<dbReference type="OrthoDB" id="370861at2759"/>
<dbReference type="EMBL" id="KI925487">
    <property type="protein sequence ID" value="ETW51339.1"/>
    <property type="molecule type" value="Genomic_DNA"/>
</dbReference>
<evidence type="ECO:0000256" key="1">
    <source>
        <dbReference type="SAM" id="MobiDB-lite"/>
    </source>
</evidence>
<feature type="region of interest" description="Disordered" evidence="1">
    <location>
        <begin position="111"/>
        <end position="135"/>
    </location>
</feature>
<reference evidence="2 3" key="1">
    <citation type="submission" date="2013-02" db="EMBL/GenBank/DDBJ databases">
        <title>The Genome Annotation of Plasmodium falciparum MaliPS096_E11.</title>
        <authorList>
            <consortium name="The Broad Institute Genome Sequencing Platform"/>
            <consortium name="The Broad Institute Genome Sequencing Center for Infectious Disease"/>
            <person name="Neafsey D."/>
            <person name="Hoffman S."/>
            <person name="Volkman S."/>
            <person name="Rosenthal P."/>
            <person name="Walker B."/>
            <person name="Young S.K."/>
            <person name="Zeng Q."/>
            <person name="Gargeya S."/>
            <person name="Fitzgerald M."/>
            <person name="Haas B."/>
            <person name="Abouelleil A."/>
            <person name="Allen A.W."/>
            <person name="Alvarado L."/>
            <person name="Arachchi H.M."/>
            <person name="Berlin A.M."/>
            <person name="Chapman S.B."/>
            <person name="Gainer-Dewar J."/>
            <person name="Goldberg J."/>
            <person name="Griggs A."/>
            <person name="Gujja S."/>
            <person name="Hansen M."/>
            <person name="Howarth C."/>
            <person name="Imamovic A."/>
            <person name="Ireland A."/>
            <person name="Larimer J."/>
            <person name="McCowan C."/>
            <person name="Murphy C."/>
            <person name="Pearson M."/>
            <person name="Poon T.W."/>
            <person name="Priest M."/>
            <person name="Roberts A."/>
            <person name="Saif S."/>
            <person name="Shea T."/>
            <person name="Sisk P."/>
            <person name="Sykes S."/>
            <person name="Wortman J."/>
            <person name="Nusbaum C."/>
            <person name="Birren B."/>
        </authorList>
    </citation>
    <scope>NUCLEOTIDE SEQUENCE [LARGE SCALE GENOMIC DNA]</scope>
    <source>
        <strain evidence="2 3">MaliPS096_E11</strain>
    </source>
</reference>
<organism evidence="2 3">
    <name type="scientific">Plasmodium falciparum MaliPS096_E11</name>
    <dbReference type="NCBI Taxonomy" id="1036727"/>
    <lineage>
        <taxon>Eukaryota</taxon>
        <taxon>Sar</taxon>
        <taxon>Alveolata</taxon>
        <taxon>Apicomplexa</taxon>
        <taxon>Aconoidasida</taxon>
        <taxon>Haemosporida</taxon>
        <taxon>Plasmodiidae</taxon>
        <taxon>Plasmodium</taxon>
        <taxon>Plasmodium (Laverania)</taxon>
    </lineage>
</organism>
<accession>A0A024WVS0</accession>